<comment type="caution">
    <text evidence="2">The sequence shown here is derived from an EMBL/GenBank/DDBJ whole genome shotgun (WGS) entry which is preliminary data.</text>
</comment>
<reference evidence="2 3" key="1">
    <citation type="submission" date="2016-11" db="EMBL/GenBank/DDBJ databases">
        <authorList>
            <person name="Varghese N."/>
            <person name="Submissions S."/>
        </authorList>
    </citation>
    <scope>NUCLEOTIDE SEQUENCE [LARGE SCALE GENOMIC DNA]</scope>
    <source>
        <strain evidence="2 3">CGMCC 1.12174</strain>
        <strain evidence="1 4">DSM 26351</strain>
    </source>
</reference>
<dbReference type="EMBL" id="FOKU01000011">
    <property type="protein sequence ID" value="SFC45458.1"/>
    <property type="molecule type" value="Genomic_DNA"/>
</dbReference>
<keyword evidence="4" id="KW-1185">Reference proteome</keyword>
<dbReference type="EMBL" id="FRAT01000005">
    <property type="protein sequence ID" value="SHK89967.1"/>
    <property type="molecule type" value="Genomic_DNA"/>
</dbReference>
<evidence type="ECO:0000313" key="3">
    <source>
        <dbReference type="Proteomes" id="UP000184031"/>
    </source>
</evidence>
<dbReference type="OrthoDB" id="1442351at2"/>
<accession>A0A1M6W8E5</accession>
<dbReference type="Proteomes" id="UP000198940">
    <property type="component" value="Unassembled WGS sequence"/>
</dbReference>
<dbReference type="Proteomes" id="UP000184031">
    <property type="component" value="Unassembled WGS sequence"/>
</dbReference>
<proteinExistence type="predicted"/>
<organism evidence="2 3">
    <name type="scientific">Flagellimonas taeanensis</name>
    <dbReference type="NCBI Taxonomy" id="1005926"/>
    <lineage>
        <taxon>Bacteria</taxon>
        <taxon>Pseudomonadati</taxon>
        <taxon>Bacteroidota</taxon>
        <taxon>Flavobacteriia</taxon>
        <taxon>Flavobacteriales</taxon>
        <taxon>Flavobacteriaceae</taxon>
        <taxon>Flagellimonas</taxon>
    </lineage>
</organism>
<name>A0A1M6W8E5_9FLAO</name>
<evidence type="ECO:0000313" key="2">
    <source>
        <dbReference type="EMBL" id="SHK89967.1"/>
    </source>
</evidence>
<sequence>MTSRLFNDHEADDRIMLKKDKVEVGHWAESLEHIDEEIRMLLALEDRFLNDSALHVELLALQRENTLKSGMLYRYENAMRNAWECDDMACDTYYLNKHEKYRELYMEHLKSYRKLKSKLFSRLLD</sequence>
<gene>
    <name evidence="1" type="ORF">SAMN04487891_111109</name>
    <name evidence="2" type="ORF">SAMN05216293_2200</name>
</gene>
<evidence type="ECO:0000313" key="4">
    <source>
        <dbReference type="Proteomes" id="UP000198940"/>
    </source>
</evidence>
<dbReference type="STRING" id="1055723.SAMN05216293_2200"/>
<protein>
    <submittedName>
        <fullName evidence="2">Uncharacterized protein</fullName>
    </submittedName>
</protein>
<dbReference type="AlphaFoldDB" id="A0A1M6W8E5"/>
<dbReference type="RefSeq" id="WP_072879746.1">
    <property type="nucleotide sequence ID" value="NZ_FOKU01000011.1"/>
</dbReference>
<evidence type="ECO:0000313" key="1">
    <source>
        <dbReference type="EMBL" id="SFC45458.1"/>
    </source>
</evidence>